<name>A0ACC3S331_9PEZI</name>
<dbReference type="Proteomes" id="UP001320706">
    <property type="component" value="Unassembled WGS sequence"/>
</dbReference>
<accession>A0ACC3S331</accession>
<proteinExistence type="predicted"/>
<dbReference type="EMBL" id="JAMKPW020000044">
    <property type="protein sequence ID" value="KAK8192586.1"/>
    <property type="molecule type" value="Genomic_DNA"/>
</dbReference>
<protein>
    <submittedName>
        <fullName evidence="1">Uncharacterized protein</fullName>
    </submittedName>
</protein>
<sequence>MDAPFNGFDRETLRSILQEAANTTSDYVTAATAYQDPSPDRIKMVQGILWSRRYIWTYNAVLLGVLMCFTLWHWAEHLLRARRRRSRARQKGLLRVDNSNQDIHDTGDDPKRSYGINEVEQDSTASSSSNSDSGRNAAAAGQQETRSFNQQVDGAGHYPVLAHASTGQYPDHQQGATIEPHKHYGPLILRPQRILSLLQGAYAHRVDIRFRRPCRTDVRGQSPCSLPLRSQESTYQAPHRILLRSSQYFPPPSRRTHLSLRPLPYSRHADRLVHPRASTRRDLLGPPSQAHHLDRLPCLLHLRDSLPEQRRKLPPALLRTLPSNPRHPSNRGSLSPVLPPLEHTPIHRHRPPHLPPRPPDLPPHAQNPHPPRRPFGPPRRQHCPRERELANPTARKLPP</sequence>
<evidence type="ECO:0000313" key="1">
    <source>
        <dbReference type="EMBL" id="KAK8192586.1"/>
    </source>
</evidence>
<organism evidence="1 2">
    <name type="scientific">Zalaria obscura</name>
    <dbReference type="NCBI Taxonomy" id="2024903"/>
    <lineage>
        <taxon>Eukaryota</taxon>
        <taxon>Fungi</taxon>
        <taxon>Dikarya</taxon>
        <taxon>Ascomycota</taxon>
        <taxon>Pezizomycotina</taxon>
        <taxon>Dothideomycetes</taxon>
        <taxon>Dothideomycetidae</taxon>
        <taxon>Dothideales</taxon>
        <taxon>Zalariaceae</taxon>
        <taxon>Zalaria</taxon>
    </lineage>
</organism>
<comment type="caution">
    <text evidence="1">The sequence shown here is derived from an EMBL/GenBank/DDBJ whole genome shotgun (WGS) entry which is preliminary data.</text>
</comment>
<keyword evidence="2" id="KW-1185">Reference proteome</keyword>
<evidence type="ECO:0000313" key="2">
    <source>
        <dbReference type="Proteomes" id="UP001320706"/>
    </source>
</evidence>
<reference evidence="1" key="1">
    <citation type="submission" date="2024-02" db="EMBL/GenBank/DDBJ databases">
        <title>Metagenome Assembled Genome of Zalaria obscura JY119.</title>
        <authorList>
            <person name="Vighnesh L."/>
            <person name="Jagadeeshwari U."/>
            <person name="Venkata Ramana C."/>
            <person name="Sasikala C."/>
        </authorList>
    </citation>
    <scope>NUCLEOTIDE SEQUENCE</scope>
    <source>
        <strain evidence="1">JY119</strain>
    </source>
</reference>
<gene>
    <name evidence="1" type="ORF">M8818_007756</name>
</gene>